<dbReference type="InterPro" id="IPR050231">
    <property type="entry name" value="Iron_ascorbate_oxido_reductase"/>
</dbReference>
<dbReference type="Gramene" id="QL05p026029:mrna">
    <property type="protein sequence ID" value="QL05p026029:mrna"/>
    <property type="gene ID" value="QL05p026029"/>
</dbReference>
<evidence type="ECO:0000256" key="5">
    <source>
        <dbReference type="ARBA" id="ARBA00023004"/>
    </source>
</evidence>
<name>A0A7N2R4K6_QUELO</name>
<dbReference type="InParanoid" id="A0A7N2R4K6"/>
<dbReference type="InterPro" id="IPR027443">
    <property type="entry name" value="IPNS-like_sf"/>
</dbReference>
<dbReference type="AlphaFoldDB" id="A0A7N2R4K6"/>
<keyword evidence="5 7" id="KW-0408">Iron</keyword>
<comment type="similarity">
    <text evidence="1 7">Belongs to the iron/ascorbate-dependent oxidoreductase family.</text>
</comment>
<protein>
    <recommendedName>
        <fullName evidence="9">Fe2OG dioxygenase domain-containing protein</fullName>
    </recommendedName>
</protein>
<proteinExistence type="inferred from homology"/>
<dbReference type="InterPro" id="IPR044861">
    <property type="entry name" value="IPNS-like_FE2OG_OXY"/>
</dbReference>
<evidence type="ECO:0000259" key="9">
    <source>
        <dbReference type="PROSITE" id="PS51471"/>
    </source>
</evidence>
<feature type="region of interest" description="Disordered" evidence="8">
    <location>
        <begin position="294"/>
        <end position="331"/>
    </location>
</feature>
<feature type="domain" description="Fe2OG dioxygenase" evidence="9">
    <location>
        <begin position="161"/>
        <end position="266"/>
    </location>
</feature>
<dbReference type="EMBL" id="LRBV02000005">
    <property type="status" value="NOT_ANNOTATED_CDS"/>
    <property type="molecule type" value="Genomic_DNA"/>
</dbReference>
<evidence type="ECO:0000256" key="3">
    <source>
        <dbReference type="ARBA" id="ARBA00022964"/>
    </source>
</evidence>
<accession>A0A7N2R4K6</accession>
<comment type="function">
    <text evidence="6">Probable 2-oxoglutarate-dependent dioxygenase that may be involved in glucosinolates biosynthesis. May play a role in the production of aliphatic glucosinolates.</text>
</comment>
<evidence type="ECO:0000256" key="6">
    <source>
        <dbReference type="ARBA" id="ARBA00057022"/>
    </source>
</evidence>
<evidence type="ECO:0000256" key="8">
    <source>
        <dbReference type="SAM" id="MobiDB-lite"/>
    </source>
</evidence>
<dbReference type="OMA" id="MQNKCQR"/>
<dbReference type="SUPFAM" id="SSF51197">
    <property type="entry name" value="Clavaminate synthase-like"/>
    <property type="match status" value="1"/>
</dbReference>
<dbReference type="InterPro" id="IPR026992">
    <property type="entry name" value="DIOX_N"/>
</dbReference>
<reference evidence="10" key="2">
    <citation type="submission" date="2021-01" db="UniProtKB">
        <authorList>
            <consortium name="EnsemblPlants"/>
        </authorList>
    </citation>
    <scope>IDENTIFICATION</scope>
</reference>
<dbReference type="InterPro" id="IPR005123">
    <property type="entry name" value="Oxoglu/Fe-dep_dioxygenase_dom"/>
</dbReference>
<feature type="compositionally biased region" description="Basic and acidic residues" evidence="8">
    <location>
        <begin position="294"/>
        <end position="314"/>
    </location>
</feature>
<dbReference type="GO" id="GO:0051213">
    <property type="term" value="F:dioxygenase activity"/>
    <property type="evidence" value="ECO:0007669"/>
    <property type="project" value="UniProtKB-KW"/>
</dbReference>
<reference evidence="10 11" key="1">
    <citation type="journal article" date="2016" name="G3 (Bethesda)">
        <title>First Draft Assembly and Annotation of the Genome of a California Endemic Oak Quercus lobata Nee (Fagaceae).</title>
        <authorList>
            <person name="Sork V.L."/>
            <person name="Fitz-Gibbon S.T."/>
            <person name="Puiu D."/>
            <person name="Crepeau M."/>
            <person name="Gugger P.F."/>
            <person name="Sherman R."/>
            <person name="Stevens K."/>
            <person name="Langley C.H."/>
            <person name="Pellegrini M."/>
            <person name="Salzberg S.L."/>
        </authorList>
    </citation>
    <scope>NUCLEOTIDE SEQUENCE [LARGE SCALE GENOMIC DNA]</scope>
    <source>
        <strain evidence="10 11">cv. SW786</strain>
    </source>
</reference>
<organism evidence="10 11">
    <name type="scientific">Quercus lobata</name>
    <name type="common">Valley oak</name>
    <dbReference type="NCBI Taxonomy" id="97700"/>
    <lineage>
        <taxon>Eukaryota</taxon>
        <taxon>Viridiplantae</taxon>
        <taxon>Streptophyta</taxon>
        <taxon>Embryophyta</taxon>
        <taxon>Tracheophyta</taxon>
        <taxon>Spermatophyta</taxon>
        <taxon>Magnoliopsida</taxon>
        <taxon>eudicotyledons</taxon>
        <taxon>Gunneridae</taxon>
        <taxon>Pentapetalae</taxon>
        <taxon>rosids</taxon>
        <taxon>fabids</taxon>
        <taxon>Fagales</taxon>
        <taxon>Fagaceae</taxon>
        <taxon>Quercus</taxon>
    </lineage>
</organism>
<evidence type="ECO:0000313" key="10">
    <source>
        <dbReference type="EnsemblPlants" id="QL05p026029:mrna"/>
    </source>
</evidence>
<dbReference type="Pfam" id="PF14226">
    <property type="entry name" value="DIOX_N"/>
    <property type="match status" value="1"/>
</dbReference>
<dbReference type="Pfam" id="PF03171">
    <property type="entry name" value="2OG-FeII_Oxy"/>
    <property type="match status" value="1"/>
</dbReference>
<keyword evidence="11" id="KW-1185">Reference proteome</keyword>
<dbReference type="EnsemblPlants" id="QL05p026029:mrna">
    <property type="protein sequence ID" value="QL05p026029:mrna"/>
    <property type="gene ID" value="QL05p026029"/>
</dbReference>
<dbReference type="Gene3D" id="2.60.120.330">
    <property type="entry name" value="B-lactam Antibiotic, Isopenicillin N Synthase, Chain"/>
    <property type="match status" value="1"/>
</dbReference>
<dbReference type="PANTHER" id="PTHR47990">
    <property type="entry name" value="2-OXOGLUTARATE (2OG) AND FE(II)-DEPENDENT OXYGENASE SUPERFAMILY PROTEIN-RELATED"/>
    <property type="match status" value="1"/>
</dbReference>
<evidence type="ECO:0000256" key="7">
    <source>
        <dbReference type="RuleBase" id="RU003682"/>
    </source>
</evidence>
<dbReference type="FunFam" id="2.60.120.330:FF:000022">
    <property type="entry name" value="Probable 2-oxoglutarate-dependent dioxygenase AOP1.2"/>
    <property type="match status" value="1"/>
</dbReference>
<dbReference type="Proteomes" id="UP000594261">
    <property type="component" value="Chromosome 5"/>
</dbReference>
<evidence type="ECO:0000256" key="2">
    <source>
        <dbReference type="ARBA" id="ARBA00022723"/>
    </source>
</evidence>
<keyword evidence="3" id="KW-0223">Dioxygenase</keyword>
<sequence>MAAVTPHKIPVVDLSIENMKPGTSAWYSARKDVQRALEECGSFVAVYDKVPLELHKTMFAKLEELFNLPHDTKIKNTSDKPYFGYYGQISILPLYECMGIDNPITKEGIESFTNLMWPAGNELFSESTHLYAKLVEELYQMVIRMVFESYGVGDFETQMESTTVLLRCLKYRAPQLNETNRGLRGHTDKNFLSILHQNHVGGLEIKVKDEEWVTFESTPSSFLFLAGDGLMAWSNERIRSPYHQVMLNGKENTTRYSLGYFALINGVIQTPEELVDDEHPLKYKPFDQFEFLRFDQSEEGRNRSGPKRRQEVSKPKPHGYHVASRTIKPTS</sequence>
<dbReference type="GO" id="GO:0046872">
    <property type="term" value="F:metal ion binding"/>
    <property type="evidence" value="ECO:0007669"/>
    <property type="project" value="UniProtKB-KW"/>
</dbReference>
<dbReference type="PROSITE" id="PS51471">
    <property type="entry name" value="FE2OG_OXY"/>
    <property type="match status" value="1"/>
</dbReference>
<keyword evidence="4 7" id="KW-0560">Oxidoreductase</keyword>
<evidence type="ECO:0000256" key="4">
    <source>
        <dbReference type="ARBA" id="ARBA00023002"/>
    </source>
</evidence>
<evidence type="ECO:0000256" key="1">
    <source>
        <dbReference type="ARBA" id="ARBA00008056"/>
    </source>
</evidence>
<keyword evidence="2 7" id="KW-0479">Metal-binding</keyword>
<evidence type="ECO:0000313" key="11">
    <source>
        <dbReference type="Proteomes" id="UP000594261"/>
    </source>
</evidence>